<dbReference type="GO" id="GO:0005686">
    <property type="term" value="C:U2 snRNP"/>
    <property type="evidence" value="ECO:0007669"/>
    <property type="project" value="TreeGrafter"/>
</dbReference>
<feature type="domain" description="RRM" evidence="7">
    <location>
        <begin position="87"/>
        <end position="179"/>
    </location>
</feature>
<dbReference type="OMA" id="IVISKPM"/>
<keyword evidence="10" id="KW-1185">Reference proteome</keyword>
<dbReference type="PANTHER" id="PTHR15608:SF0">
    <property type="entry name" value="HIV TAT-SPECIFIC FACTOR 1"/>
    <property type="match status" value="1"/>
</dbReference>
<comment type="similarity">
    <text evidence="1">Belongs to the HTATSF1 family.</text>
</comment>
<dbReference type="InterPro" id="IPR035979">
    <property type="entry name" value="RBD_domain_sf"/>
</dbReference>
<dbReference type="GO" id="GO:0003723">
    <property type="term" value="F:RNA binding"/>
    <property type="evidence" value="ECO:0007669"/>
    <property type="project" value="UniProtKB-UniRule"/>
</dbReference>
<accession>A0A0G4J592</accession>
<gene>
    <name evidence="8" type="ORF">PBRA_002634</name>
    <name evidence="9" type="ORF">PLBR_LOCUS2010</name>
</gene>
<keyword evidence="2" id="KW-0507">mRNA processing</keyword>
<keyword evidence="4 6" id="KW-0694">RNA-binding</keyword>
<dbReference type="GO" id="GO:0000398">
    <property type="term" value="P:mRNA splicing, via spliceosome"/>
    <property type="evidence" value="ECO:0007669"/>
    <property type="project" value="UniProtKB-ARBA"/>
</dbReference>
<evidence type="ECO:0000256" key="6">
    <source>
        <dbReference type="PROSITE-ProRule" id="PRU00176"/>
    </source>
</evidence>
<dbReference type="SUPFAM" id="SSF54928">
    <property type="entry name" value="RNA-binding domain, RBD"/>
    <property type="match status" value="2"/>
</dbReference>
<protein>
    <recommendedName>
        <fullName evidence="7">RRM domain-containing protein</fullName>
    </recommendedName>
</protein>
<proteinExistence type="inferred from homology"/>
<dbReference type="EMBL" id="CDSF01000133">
    <property type="protein sequence ID" value="CEP02667.1"/>
    <property type="molecule type" value="Genomic_DNA"/>
</dbReference>
<dbReference type="AlphaFoldDB" id="A0A0G4J592"/>
<dbReference type="GO" id="GO:0005684">
    <property type="term" value="C:U2-type spliceosomal complex"/>
    <property type="evidence" value="ECO:0007669"/>
    <property type="project" value="TreeGrafter"/>
</dbReference>
<dbReference type="Proteomes" id="UP000290189">
    <property type="component" value="Unassembled WGS sequence"/>
</dbReference>
<reference evidence="9 11" key="2">
    <citation type="submission" date="2018-03" db="EMBL/GenBank/DDBJ databases">
        <authorList>
            <person name="Fogelqvist J."/>
        </authorList>
    </citation>
    <scope>NUCLEOTIDE SEQUENCE [LARGE SCALE GENOMIC DNA]</scope>
</reference>
<dbReference type="FunFam" id="3.30.70.330:FF:000105">
    <property type="entry name" value="HIV Tat-specific factor 1 homolog"/>
    <property type="match status" value="1"/>
</dbReference>
<evidence type="ECO:0000259" key="7">
    <source>
        <dbReference type="PROSITE" id="PS50102"/>
    </source>
</evidence>
<evidence type="ECO:0000256" key="5">
    <source>
        <dbReference type="ARBA" id="ARBA00023187"/>
    </source>
</evidence>
<evidence type="ECO:0000256" key="4">
    <source>
        <dbReference type="ARBA" id="ARBA00022884"/>
    </source>
</evidence>
<organism evidence="8 10">
    <name type="scientific">Plasmodiophora brassicae</name>
    <name type="common">Clubroot disease agent</name>
    <dbReference type="NCBI Taxonomy" id="37360"/>
    <lineage>
        <taxon>Eukaryota</taxon>
        <taxon>Sar</taxon>
        <taxon>Rhizaria</taxon>
        <taxon>Endomyxa</taxon>
        <taxon>Phytomyxea</taxon>
        <taxon>Plasmodiophorida</taxon>
        <taxon>Plasmodiophoridae</taxon>
        <taxon>Plasmodiophora</taxon>
    </lineage>
</organism>
<sequence length="338" mass="38122">MSTAGSGDEKPAAAPTVIDEWFYMGVDEQGAQVQIGPMPWARVSTLADETVVWRKPMAQWEPLSEVKARKAAKAEKRKRAKKKIPNSSVYITWKPDASGKFPQISKEEIVDHFKHYGIIKTHPETDEPMVKVYTDESGACKGDAIVHFLQPLSAETAIENLNESMIRPGLCINVEKATFTNHPDIKKPKLLPAQAAVQRRLRQAKLQKLTGWDDDPNQSAGLRIVILKRMFHRDESKGDPNFYEDLERDIGLECQRVGGPIEKLTVFKGSPVGAVCVKYKEAAGAEKCIEVMNGRWFAGRQIECEWFDGVTNYKVQETEEDEQKRIDQFGDWLESTES</sequence>
<evidence type="ECO:0000313" key="10">
    <source>
        <dbReference type="Proteomes" id="UP000039324"/>
    </source>
</evidence>
<dbReference type="Proteomes" id="UP000039324">
    <property type="component" value="Unassembled WGS sequence"/>
</dbReference>
<dbReference type="PANTHER" id="PTHR15608">
    <property type="entry name" value="SPLICING FACTOR U2AF-ASSOCIATED PROTEIN 2"/>
    <property type="match status" value="1"/>
</dbReference>
<evidence type="ECO:0000256" key="3">
    <source>
        <dbReference type="ARBA" id="ARBA00022737"/>
    </source>
</evidence>
<evidence type="ECO:0000256" key="2">
    <source>
        <dbReference type="ARBA" id="ARBA00022664"/>
    </source>
</evidence>
<dbReference type="InterPro" id="IPR012677">
    <property type="entry name" value="Nucleotide-bd_a/b_plait_sf"/>
</dbReference>
<dbReference type="OrthoDB" id="10258585at2759"/>
<keyword evidence="9" id="KW-0496">Mitochondrion</keyword>
<dbReference type="InterPro" id="IPR034393">
    <property type="entry name" value="TatSF1-like"/>
</dbReference>
<dbReference type="InterPro" id="IPR000504">
    <property type="entry name" value="RRM_dom"/>
</dbReference>
<dbReference type="Pfam" id="PF00076">
    <property type="entry name" value="RRM_1"/>
    <property type="match status" value="1"/>
</dbReference>
<dbReference type="SMART" id="SM00360">
    <property type="entry name" value="RRM"/>
    <property type="match status" value="2"/>
</dbReference>
<reference evidence="8 10" key="1">
    <citation type="submission" date="2015-02" db="EMBL/GenBank/DDBJ databases">
        <authorList>
            <person name="Chooi Y.-H."/>
        </authorList>
    </citation>
    <scope>NUCLEOTIDE SEQUENCE [LARGE SCALE GENOMIC DNA]</scope>
    <source>
        <strain evidence="8">E3</strain>
    </source>
</reference>
<dbReference type="Gene3D" id="3.30.70.330">
    <property type="match status" value="2"/>
</dbReference>
<dbReference type="PROSITE" id="PS50102">
    <property type="entry name" value="RRM"/>
    <property type="match status" value="1"/>
</dbReference>
<geneLocation type="mitochondrion" evidence="9"/>
<dbReference type="STRING" id="37360.A0A0G4J592"/>
<evidence type="ECO:0000313" key="11">
    <source>
        <dbReference type="Proteomes" id="UP000290189"/>
    </source>
</evidence>
<dbReference type="EMBL" id="OVEO01000003">
    <property type="protein sequence ID" value="SPQ94795.1"/>
    <property type="molecule type" value="Genomic_DNA"/>
</dbReference>
<keyword evidence="5" id="KW-0508">mRNA splicing</keyword>
<keyword evidence="3" id="KW-0677">Repeat</keyword>
<evidence type="ECO:0000313" key="9">
    <source>
        <dbReference type="EMBL" id="SPQ94795.1"/>
    </source>
</evidence>
<evidence type="ECO:0000256" key="1">
    <source>
        <dbReference type="ARBA" id="ARBA00007747"/>
    </source>
</evidence>
<name>A0A0G4J592_PLABS</name>
<evidence type="ECO:0000313" key="8">
    <source>
        <dbReference type="EMBL" id="CEP02667.1"/>
    </source>
</evidence>